<dbReference type="OrthoDB" id="762777at2"/>
<dbReference type="AlphaFoldDB" id="A0A5M9GME7"/>
<evidence type="ECO:0000313" key="1">
    <source>
        <dbReference type="EMBL" id="KAA8474941.1"/>
    </source>
</evidence>
<dbReference type="RefSeq" id="WP_141813395.1">
    <property type="nucleotide sequence ID" value="NZ_VFPL01000001.1"/>
</dbReference>
<reference evidence="1 2" key="1">
    <citation type="submission" date="2019-09" db="EMBL/GenBank/DDBJ databases">
        <title>Pararcticibacter amylolyticus gen. nov., sp. nov., isolated from a rottenly hemp rope, and reclassification of Pedobacter tournemirensis as Pararcticibacter tournemirensis comb. nov.</title>
        <authorList>
            <person name="Cai Y."/>
        </authorList>
    </citation>
    <scope>NUCLEOTIDE SEQUENCE [LARGE SCALE GENOMIC DNA]</scope>
    <source>
        <strain evidence="1 2">TF5-37.2-LB10</strain>
    </source>
</reference>
<organism evidence="1 2">
    <name type="scientific">Arcticibacter tournemirensis</name>
    <dbReference type="NCBI Taxonomy" id="699437"/>
    <lineage>
        <taxon>Bacteria</taxon>
        <taxon>Pseudomonadati</taxon>
        <taxon>Bacteroidota</taxon>
        <taxon>Sphingobacteriia</taxon>
        <taxon>Sphingobacteriales</taxon>
        <taxon>Sphingobacteriaceae</taxon>
        <taxon>Arcticibacter</taxon>
    </lineage>
</organism>
<name>A0A5M9GME7_9SPHI</name>
<accession>A0A5M9GME7</accession>
<dbReference type="Proteomes" id="UP000322918">
    <property type="component" value="Unassembled WGS sequence"/>
</dbReference>
<sequence length="267" mass="31077">MIHHYTSVETLALILKYGKIRFNRLDLVDDVSELEGIAQFFSTHIFVSCWTEEAEESIPLWKMYTPNMAGVKISFPKNLFKRKFVPAFNEANYGSNQDYWGPLSKEETFTDNYIIMNLFDKPNSFYKKIVYRNDYPEIYKSFFVADEKGYHVKNTFDLGLYKKTQWEFQQESRFTLLAHPLLPLDHPLVNHSKFKQMELVNYCMSYGIGNSVEYIDVEIDSDKLQNIIVTTGPLCSHSNEIIVESLLKIYAPNGTAKRSALKGIIRK</sequence>
<comment type="caution">
    <text evidence="1">The sequence shown here is derived from an EMBL/GenBank/DDBJ whole genome shotgun (WGS) entry which is preliminary data.</text>
</comment>
<gene>
    <name evidence="1" type="ORF">F1649_21870</name>
</gene>
<evidence type="ECO:0000313" key="2">
    <source>
        <dbReference type="Proteomes" id="UP000322918"/>
    </source>
</evidence>
<protein>
    <submittedName>
        <fullName evidence="1">DUF2971 domain-containing protein</fullName>
    </submittedName>
</protein>
<dbReference type="EMBL" id="VWNE01000056">
    <property type="protein sequence ID" value="KAA8474941.1"/>
    <property type="molecule type" value="Genomic_DNA"/>
</dbReference>
<keyword evidence="2" id="KW-1185">Reference proteome</keyword>
<proteinExistence type="predicted"/>